<reference evidence="1" key="1">
    <citation type="submission" date="2022-08" db="EMBL/GenBank/DDBJ databases">
        <title>Genome Sequence of Fusarium decemcellulare.</title>
        <authorList>
            <person name="Buettner E."/>
        </authorList>
    </citation>
    <scope>NUCLEOTIDE SEQUENCE</scope>
    <source>
        <strain evidence="1">Babe19</strain>
    </source>
</reference>
<gene>
    <name evidence="1" type="ORF">NM208_g8883</name>
</gene>
<proteinExistence type="predicted"/>
<accession>A0ACC1S3M2</accession>
<dbReference type="EMBL" id="JANRMS010001063">
    <property type="protein sequence ID" value="KAJ3531429.1"/>
    <property type="molecule type" value="Genomic_DNA"/>
</dbReference>
<sequence length="177" mass="20225">MWRQEKIRRIDGKSTDHLIKYLPSEFFAPRAGLGQGREIMTTNLFSLVCAFFLIMAMEGGAADSCGMRAPCRLNSLGTIPPHRELPPTPSATGENRRRLSDMSAAELPSTLFEYQRQAQTDSIASLTEVEINQRQYGSFGERIEDFFQRFDYEPDRRRVVLRMPSPIHDFFLILFAG</sequence>
<evidence type="ECO:0000313" key="1">
    <source>
        <dbReference type="EMBL" id="KAJ3531429.1"/>
    </source>
</evidence>
<comment type="caution">
    <text evidence="1">The sequence shown here is derived from an EMBL/GenBank/DDBJ whole genome shotgun (WGS) entry which is preliminary data.</text>
</comment>
<keyword evidence="2" id="KW-1185">Reference proteome</keyword>
<dbReference type="Proteomes" id="UP001148629">
    <property type="component" value="Unassembled WGS sequence"/>
</dbReference>
<organism evidence="1 2">
    <name type="scientific">Fusarium decemcellulare</name>
    <dbReference type="NCBI Taxonomy" id="57161"/>
    <lineage>
        <taxon>Eukaryota</taxon>
        <taxon>Fungi</taxon>
        <taxon>Dikarya</taxon>
        <taxon>Ascomycota</taxon>
        <taxon>Pezizomycotina</taxon>
        <taxon>Sordariomycetes</taxon>
        <taxon>Hypocreomycetidae</taxon>
        <taxon>Hypocreales</taxon>
        <taxon>Nectriaceae</taxon>
        <taxon>Fusarium</taxon>
        <taxon>Fusarium decemcellulare species complex</taxon>
    </lineage>
</organism>
<protein>
    <submittedName>
        <fullName evidence="1">Uncharacterized protein</fullName>
    </submittedName>
</protein>
<evidence type="ECO:0000313" key="2">
    <source>
        <dbReference type="Proteomes" id="UP001148629"/>
    </source>
</evidence>
<name>A0ACC1S3M2_9HYPO</name>